<sequence length="98" mass="10379">MKAFTSLFAIASLSAIAMAAPVDDAEPVLAVRDGVELIARNEINARGYGCPWSTSQCSFHCRNDVVKKCSNGRTIKPTGGSCDGLGWATCVCVYSENC</sequence>
<evidence type="ECO:0000313" key="3">
    <source>
        <dbReference type="Proteomes" id="UP000030106"/>
    </source>
</evidence>
<keyword evidence="1" id="KW-0732">Signal</keyword>
<reference evidence="2 3" key="1">
    <citation type="submission" date="2012-10" db="EMBL/GenBank/DDBJ databases">
        <title>Genome sequencing and analysis of entomopathogenic fungi Beauveria bassiana D1-5.</title>
        <authorList>
            <person name="Li Q."/>
            <person name="Wang L."/>
            <person name="Zhang Z."/>
            <person name="Wang Q."/>
            <person name="Ren J."/>
            <person name="Wang M."/>
            <person name="Xu W."/>
            <person name="Wang J."/>
            <person name="Lu Y."/>
            <person name="Du Q."/>
            <person name="Sun Z."/>
        </authorList>
    </citation>
    <scope>NUCLEOTIDE SEQUENCE [LARGE SCALE GENOMIC DNA]</scope>
    <source>
        <strain evidence="2 3">D1-5</strain>
    </source>
</reference>
<evidence type="ECO:0008006" key="4">
    <source>
        <dbReference type="Google" id="ProtNLM"/>
    </source>
</evidence>
<proteinExistence type="predicted"/>
<evidence type="ECO:0000256" key="1">
    <source>
        <dbReference type="SAM" id="SignalP"/>
    </source>
</evidence>
<organism evidence="2 3">
    <name type="scientific">Beauveria bassiana D1-5</name>
    <dbReference type="NCBI Taxonomy" id="1245745"/>
    <lineage>
        <taxon>Eukaryota</taxon>
        <taxon>Fungi</taxon>
        <taxon>Dikarya</taxon>
        <taxon>Ascomycota</taxon>
        <taxon>Pezizomycotina</taxon>
        <taxon>Sordariomycetes</taxon>
        <taxon>Hypocreomycetidae</taxon>
        <taxon>Hypocreales</taxon>
        <taxon>Cordycipitaceae</taxon>
        <taxon>Beauveria</taxon>
    </lineage>
</organism>
<protein>
    <recommendedName>
        <fullName evidence="4">Invertebrate defensins family profile domain-containing protein</fullName>
    </recommendedName>
</protein>
<dbReference type="AlphaFoldDB" id="A0A0A2V726"/>
<gene>
    <name evidence="2" type="ORF">BBAD15_g11461</name>
</gene>
<feature type="chain" id="PRO_5001995252" description="Invertebrate defensins family profile domain-containing protein" evidence="1">
    <location>
        <begin position="20"/>
        <end position="98"/>
    </location>
</feature>
<feature type="signal peptide" evidence="1">
    <location>
        <begin position="1"/>
        <end position="19"/>
    </location>
</feature>
<dbReference type="EMBL" id="ANFO01001245">
    <property type="protein sequence ID" value="KGQ03298.1"/>
    <property type="molecule type" value="Genomic_DNA"/>
</dbReference>
<dbReference type="HOGENOM" id="CLU_2333336_0_0_1"/>
<dbReference type="Proteomes" id="UP000030106">
    <property type="component" value="Unassembled WGS sequence"/>
</dbReference>
<accession>A0A0A2V726</accession>
<comment type="caution">
    <text evidence="2">The sequence shown here is derived from an EMBL/GenBank/DDBJ whole genome shotgun (WGS) entry which is preliminary data.</text>
</comment>
<evidence type="ECO:0000313" key="2">
    <source>
        <dbReference type="EMBL" id="KGQ03298.1"/>
    </source>
</evidence>
<name>A0A0A2V726_BEABA</name>